<proteinExistence type="predicted"/>
<protein>
    <submittedName>
        <fullName evidence="1">Monovalent cation:H+ antiporter, CPA1 (Nhx1)</fullName>
    </submittedName>
</protein>
<evidence type="ECO:0000313" key="1">
    <source>
        <dbReference type="EMBL" id="KAJ9653795.1"/>
    </source>
</evidence>
<sequence length="717" mass="78330">MAESAYSLAHQILRRAVDDVDLDDPAEAGQKEIFTSWALFIVIMLLIAALFTSYILQQKKIQAVHETVVSIFAGMVVGLIIRVSPGRSIQDSVSFDYQFFFNLLLPPIILASGYELHQGNFFRNIGTILTFAFAGTFISAVSLGIILWLWTRIPLDGLSITFVEAISVGATLSATDPVTILAIFNLYKVEPKLYTVIFGESILNDAIAIVLFETAQRYREGAAAGNLTILSLFEAIGFFLLVFFTSVVIGILIGVGTAIILKYTLIRRFPKIEACIVLLIAYACYFFSNGVKMSGIVSLLFCGITLKHYAYYNMSRRTQLTTKFIFQITAQLSENFIFIYLGLTLFTETDLVYKPLFILVTVVGICAARWLSVFPLSKAINYIIRLRARRRGVDAPDELPYKYQCMLFWAGLRGAVGVALAAGLSGENGAALRATVLVVVVLTVIIFGGTTARMLEILGIRTGVVEEIDSDDEFDIETTNAGTYYKRGGQAFGHTPKASANIGLDYFGTSQEPVNGSAKHGRLSRPKNTDKGYSSSNRHSPHSRDRARMARKNSQISQRDREDVEQRDNLLLSQSSTSNTVSDNEDSDIDPGADLDLPPAAPSSRRKLSPRHPTSSSSHPNLAVSAPEIMVNDEDITAQSSPSTSHLPQTSHQSTHTAHAAGVGGGVSGIRDLLRGAARGDVDSVAWLRQLDENFIKPTLLLDQGPGRDRSPGGSNV</sequence>
<gene>
    <name evidence="1" type="primary">NHX1</name>
    <name evidence="1" type="ORF">H2198_007084</name>
</gene>
<reference evidence="1" key="1">
    <citation type="submission" date="2022-10" db="EMBL/GenBank/DDBJ databases">
        <title>Culturing micro-colonial fungi from biological soil crusts in the Mojave desert and describing Neophaeococcomyces mojavensis, and introducing the new genera and species Taxawa tesnikishii.</title>
        <authorList>
            <person name="Kurbessoian T."/>
            <person name="Stajich J.E."/>
        </authorList>
    </citation>
    <scope>NUCLEOTIDE SEQUENCE</scope>
    <source>
        <strain evidence="1">JES_112</strain>
    </source>
</reference>
<organism evidence="1 2">
    <name type="scientific">Neophaeococcomyces mojaviensis</name>
    <dbReference type="NCBI Taxonomy" id="3383035"/>
    <lineage>
        <taxon>Eukaryota</taxon>
        <taxon>Fungi</taxon>
        <taxon>Dikarya</taxon>
        <taxon>Ascomycota</taxon>
        <taxon>Pezizomycotina</taxon>
        <taxon>Eurotiomycetes</taxon>
        <taxon>Chaetothyriomycetidae</taxon>
        <taxon>Chaetothyriales</taxon>
        <taxon>Chaetothyriales incertae sedis</taxon>
        <taxon>Neophaeococcomyces</taxon>
    </lineage>
</organism>
<keyword evidence="2" id="KW-1185">Reference proteome</keyword>
<comment type="caution">
    <text evidence="1">The sequence shown here is derived from an EMBL/GenBank/DDBJ whole genome shotgun (WGS) entry which is preliminary data.</text>
</comment>
<dbReference type="EMBL" id="JAPDRQ010000141">
    <property type="protein sequence ID" value="KAJ9653795.1"/>
    <property type="molecule type" value="Genomic_DNA"/>
</dbReference>
<evidence type="ECO:0000313" key="2">
    <source>
        <dbReference type="Proteomes" id="UP001172386"/>
    </source>
</evidence>
<dbReference type="Proteomes" id="UP001172386">
    <property type="component" value="Unassembled WGS sequence"/>
</dbReference>
<name>A0ACC3A1J1_9EURO</name>
<accession>A0ACC3A1J1</accession>